<comment type="caution">
    <text evidence="8">The sequence shown here is derived from an EMBL/GenBank/DDBJ whole genome shotgun (WGS) entry which is preliminary data.</text>
</comment>
<comment type="similarity">
    <text evidence="2 5">Belongs to the GMC oxidoreductase family.</text>
</comment>
<protein>
    <submittedName>
        <fullName evidence="8">Choline dehydrogenase</fullName>
    </submittedName>
</protein>
<evidence type="ECO:0000313" key="9">
    <source>
        <dbReference type="Proteomes" id="UP000245712"/>
    </source>
</evidence>
<feature type="domain" description="Glucose-methanol-choline oxidoreductase N-terminal" evidence="6">
    <location>
        <begin position="82"/>
        <end position="105"/>
    </location>
</feature>
<evidence type="ECO:0000256" key="3">
    <source>
        <dbReference type="ARBA" id="ARBA00022630"/>
    </source>
</evidence>
<evidence type="ECO:0000256" key="1">
    <source>
        <dbReference type="ARBA" id="ARBA00001974"/>
    </source>
</evidence>
<name>A0ABX5KMD5_9BURK</name>
<evidence type="ECO:0000259" key="7">
    <source>
        <dbReference type="PROSITE" id="PS00624"/>
    </source>
</evidence>
<dbReference type="InterPro" id="IPR036188">
    <property type="entry name" value="FAD/NAD-bd_sf"/>
</dbReference>
<gene>
    <name evidence="8" type="ORF">C7402_11164</name>
</gene>
<dbReference type="PANTHER" id="PTHR11552:SF147">
    <property type="entry name" value="CHOLINE DEHYDROGENASE, MITOCHONDRIAL"/>
    <property type="match status" value="1"/>
</dbReference>
<dbReference type="SUPFAM" id="SSF54373">
    <property type="entry name" value="FAD-linked reductases, C-terminal domain"/>
    <property type="match status" value="1"/>
</dbReference>
<dbReference type="PROSITE" id="PS00624">
    <property type="entry name" value="GMC_OXRED_2"/>
    <property type="match status" value="1"/>
</dbReference>
<evidence type="ECO:0000313" key="8">
    <source>
        <dbReference type="EMBL" id="PVX81162.1"/>
    </source>
</evidence>
<dbReference type="Proteomes" id="UP000245712">
    <property type="component" value="Unassembled WGS sequence"/>
</dbReference>
<keyword evidence="3 5" id="KW-0285">Flavoprotein</keyword>
<dbReference type="InterPro" id="IPR007867">
    <property type="entry name" value="GMC_OxRtase_C"/>
</dbReference>
<dbReference type="EMBL" id="QEOB01000011">
    <property type="protein sequence ID" value="PVX81162.1"/>
    <property type="molecule type" value="Genomic_DNA"/>
</dbReference>
<dbReference type="PROSITE" id="PS00623">
    <property type="entry name" value="GMC_OXRED_1"/>
    <property type="match status" value="1"/>
</dbReference>
<evidence type="ECO:0000256" key="5">
    <source>
        <dbReference type="RuleBase" id="RU003968"/>
    </source>
</evidence>
<dbReference type="PIRSF" id="PIRSF000137">
    <property type="entry name" value="Alcohol_oxidase"/>
    <property type="match status" value="1"/>
</dbReference>
<dbReference type="Gene3D" id="3.50.50.60">
    <property type="entry name" value="FAD/NAD(P)-binding domain"/>
    <property type="match status" value="1"/>
</dbReference>
<reference evidence="8 9" key="1">
    <citation type="submission" date="2018-05" db="EMBL/GenBank/DDBJ databases">
        <title>Genomic Encyclopedia of Type Strains, Phase IV (KMG-V): Genome sequencing to study the core and pangenomes of soil and plant-associated prokaryotes.</title>
        <authorList>
            <person name="Whitman W."/>
        </authorList>
    </citation>
    <scope>NUCLEOTIDE SEQUENCE [LARGE SCALE GENOMIC DNA]</scope>
    <source>
        <strain evidence="8 9">SCZa-39</strain>
    </source>
</reference>
<keyword evidence="9" id="KW-1185">Reference proteome</keyword>
<dbReference type="InterPro" id="IPR012132">
    <property type="entry name" value="GMC_OxRdtase"/>
</dbReference>
<dbReference type="Pfam" id="PF00732">
    <property type="entry name" value="GMC_oxred_N"/>
    <property type="match status" value="1"/>
</dbReference>
<keyword evidence="4 5" id="KW-0274">FAD</keyword>
<dbReference type="Pfam" id="PF05199">
    <property type="entry name" value="GMC_oxred_C"/>
    <property type="match status" value="1"/>
</dbReference>
<evidence type="ECO:0000259" key="6">
    <source>
        <dbReference type="PROSITE" id="PS00623"/>
    </source>
</evidence>
<dbReference type="PANTHER" id="PTHR11552">
    <property type="entry name" value="GLUCOSE-METHANOL-CHOLINE GMC OXIDOREDUCTASE"/>
    <property type="match status" value="1"/>
</dbReference>
<sequence>MNETFDYIVVGAGAAGGMLAARLSEQQGLRVLLLEAGGSHRRMMVEMPAGWGRLIYDKRYAWVYESEPERWAGGRRIKVPRGKLLGGSTSINGMLYVRGHRRDFDDWDAAGAQGWSWADLLPYFLRTEDQRRIRNALHGTGGPLTAADLDRVHPISHAMLAASREAGWPQSDDFNDGEPRGAGLYQVNVDAGRRSSIARNAIEPAMGRPGLKVVQHALVTRVQIDGQRASGVVYRLPDGTERFAAAAREVLLCGGAINTPQLLMLSGIGPAAPLAALGIRVHADLPGVGANLQDHAIVPMTWRLKPGTPSLNAAFRGLGVVVPALRYLLTRRGEMTTPPSEFGAWIQSDPTLPYHDLQIFGLPVTGDIETALREGRETPEAWPGFTLAPYQLRPWSRGSVWLKSADAREAPALQFNYLDDERDRRALLYGLRAMRELAAQPSLARLTETETRPGPDVRSDDEWLDWLGPFLTTGHHAVGTCRMGRADDPLTVVTPDLRVKGIAGLRVIDASVMPNLICGNTTAATVVIGDKGADLVLGRAGPGLALVEHGVPASVNGA</sequence>
<feature type="domain" description="Glucose-methanol-choline oxidoreductase N-terminal" evidence="7">
    <location>
        <begin position="255"/>
        <end position="269"/>
    </location>
</feature>
<dbReference type="RefSeq" id="WP_116612234.1">
    <property type="nucleotide sequence ID" value="NZ_QEOB01000011.1"/>
</dbReference>
<dbReference type="Gene3D" id="3.30.560.10">
    <property type="entry name" value="Glucose Oxidase, domain 3"/>
    <property type="match status" value="1"/>
</dbReference>
<evidence type="ECO:0000256" key="2">
    <source>
        <dbReference type="ARBA" id="ARBA00010790"/>
    </source>
</evidence>
<dbReference type="InterPro" id="IPR000172">
    <property type="entry name" value="GMC_OxRdtase_N"/>
</dbReference>
<comment type="cofactor">
    <cofactor evidence="1">
        <name>FAD</name>
        <dbReference type="ChEBI" id="CHEBI:57692"/>
    </cofactor>
</comment>
<evidence type="ECO:0000256" key="4">
    <source>
        <dbReference type="ARBA" id="ARBA00022827"/>
    </source>
</evidence>
<dbReference type="SUPFAM" id="SSF51905">
    <property type="entry name" value="FAD/NAD(P)-binding domain"/>
    <property type="match status" value="1"/>
</dbReference>
<accession>A0ABX5KMD5</accession>
<organism evidence="8 9">
    <name type="scientific">Paraburkholderia unamae</name>
    <dbReference type="NCBI Taxonomy" id="219649"/>
    <lineage>
        <taxon>Bacteria</taxon>
        <taxon>Pseudomonadati</taxon>
        <taxon>Pseudomonadota</taxon>
        <taxon>Betaproteobacteria</taxon>
        <taxon>Burkholderiales</taxon>
        <taxon>Burkholderiaceae</taxon>
        <taxon>Paraburkholderia</taxon>
    </lineage>
</organism>
<proteinExistence type="inferred from homology"/>